<protein>
    <submittedName>
        <fullName evidence="7">TetR/AcrR family transcriptional regulator</fullName>
    </submittedName>
</protein>
<dbReference type="PANTHER" id="PTHR30055">
    <property type="entry name" value="HTH-TYPE TRANSCRIPTIONAL REGULATOR RUTR"/>
    <property type="match status" value="1"/>
</dbReference>
<evidence type="ECO:0000256" key="3">
    <source>
        <dbReference type="ARBA" id="ARBA00023163"/>
    </source>
</evidence>
<reference evidence="7" key="1">
    <citation type="submission" date="2022-12" db="EMBL/GenBank/DDBJ databases">
        <authorList>
            <person name="Krivoruchko A.V."/>
            <person name="Elkin A."/>
        </authorList>
    </citation>
    <scope>NUCLEOTIDE SEQUENCE</scope>
    <source>
        <strain evidence="7">IEGM 1391</strain>
    </source>
</reference>
<dbReference type="EMBL" id="JAPWIJ010000005">
    <property type="protein sequence ID" value="MCZ4519489.1"/>
    <property type="molecule type" value="Genomic_DNA"/>
</dbReference>
<dbReference type="InterPro" id="IPR050109">
    <property type="entry name" value="HTH-type_TetR-like_transc_reg"/>
</dbReference>
<dbReference type="PROSITE" id="PS50977">
    <property type="entry name" value="HTH_TETR_2"/>
    <property type="match status" value="1"/>
</dbReference>
<feature type="region of interest" description="Disordered" evidence="5">
    <location>
        <begin position="1"/>
        <end position="20"/>
    </location>
</feature>
<dbReference type="Gene3D" id="1.10.357.10">
    <property type="entry name" value="Tetracycline Repressor, domain 2"/>
    <property type="match status" value="1"/>
</dbReference>
<organism evidence="7 8">
    <name type="scientific">Rhodococcus ruber</name>
    <dbReference type="NCBI Taxonomy" id="1830"/>
    <lineage>
        <taxon>Bacteria</taxon>
        <taxon>Bacillati</taxon>
        <taxon>Actinomycetota</taxon>
        <taxon>Actinomycetes</taxon>
        <taxon>Mycobacteriales</taxon>
        <taxon>Nocardiaceae</taxon>
        <taxon>Rhodococcus</taxon>
    </lineage>
</organism>
<dbReference type="Gene3D" id="1.10.10.60">
    <property type="entry name" value="Homeodomain-like"/>
    <property type="match status" value="1"/>
</dbReference>
<evidence type="ECO:0000256" key="1">
    <source>
        <dbReference type="ARBA" id="ARBA00023015"/>
    </source>
</evidence>
<dbReference type="PRINTS" id="PR00455">
    <property type="entry name" value="HTHTETR"/>
</dbReference>
<name>A0ABT4MES1_9NOCA</name>
<evidence type="ECO:0000256" key="5">
    <source>
        <dbReference type="SAM" id="MobiDB-lite"/>
    </source>
</evidence>
<proteinExistence type="predicted"/>
<keyword evidence="3" id="KW-0804">Transcription</keyword>
<dbReference type="RefSeq" id="WP_269604870.1">
    <property type="nucleotide sequence ID" value="NZ_JAPWIJ010000005.1"/>
</dbReference>
<evidence type="ECO:0000259" key="6">
    <source>
        <dbReference type="PROSITE" id="PS50977"/>
    </source>
</evidence>
<keyword evidence="1" id="KW-0805">Transcription regulation</keyword>
<dbReference type="InterPro" id="IPR001647">
    <property type="entry name" value="HTH_TetR"/>
</dbReference>
<keyword evidence="2 4" id="KW-0238">DNA-binding</keyword>
<dbReference type="SUPFAM" id="SSF46689">
    <property type="entry name" value="Homeodomain-like"/>
    <property type="match status" value="1"/>
</dbReference>
<evidence type="ECO:0000256" key="4">
    <source>
        <dbReference type="PROSITE-ProRule" id="PRU00335"/>
    </source>
</evidence>
<feature type="domain" description="HTH tetR-type" evidence="6">
    <location>
        <begin position="27"/>
        <end position="87"/>
    </location>
</feature>
<evidence type="ECO:0000256" key="2">
    <source>
        <dbReference type="ARBA" id="ARBA00023125"/>
    </source>
</evidence>
<dbReference type="Proteomes" id="UP001081071">
    <property type="component" value="Unassembled WGS sequence"/>
</dbReference>
<dbReference type="InterPro" id="IPR009057">
    <property type="entry name" value="Homeodomain-like_sf"/>
</dbReference>
<keyword evidence="8" id="KW-1185">Reference proteome</keyword>
<feature type="DNA-binding region" description="H-T-H motif" evidence="4">
    <location>
        <begin position="50"/>
        <end position="69"/>
    </location>
</feature>
<sequence>MPANASEAAPTASRDRKRPNIRERQRNLTREALLSGAAEAFAESGYNAVTIEDIALRAGTSRGTFYLYFTKGQILAELILRVFSEEIGGTSETALLPDLKLAEPYDVDSLMKWLREYVETWERNSSLVRAWMEGEVSDPEVQELTKMRVARAVELWSEILLARRKTRRKADKESARAHAVLLDLQLQYFCFYVVVRRLDTTVEAGLRALAEQWHAVIHSQA</sequence>
<accession>A0ABT4MES1</accession>
<evidence type="ECO:0000313" key="7">
    <source>
        <dbReference type="EMBL" id="MCZ4519489.1"/>
    </source>
</evidence>
<dbReference type="Pfam" id="PF00440">
    <property type="entry name" value="TetR_N"/>
    <property type="match status" value="1"/>
</dbReference>
<gene>
    <name evidence="7" type="ORF">O4220_13275</name>
</gene>
<evidence type="ECO:0000313" key="8">
    <source>
        <dbReference type="Proteomes" id="UP001081071"/>
    </source>
</evidence>
<dbReference type="PANTHER" id="PTHR30055:SF234">
    <property type="entry name" value="HTH-TYPE TRANSCRIPTIONAL REGULATOR BETI"/>
    <property type="match status" value="1"/>
</dbReference>
<comment type="caution">
    <text evidence="7">The sequence shown here is derived from an EMBL/GenBank/DDBJ whole genome shotgun (WGS) entry which is preliminary data.</text>
</comment>